<protein>
    <submittedName>
        <fullName evidence="3">Glycosyl transferase</fullName>
    </submittedName>
</protein>
<evidence type="ECO:0000313" key="4">
    <source>
        <dbReference type="Proteomes" id="UP000250434"/>
    </source>
</evidence>
<dbReference type="SUPFAM" id="SSF53756">
    <property type="entry name" value="UDP-Glycosyltransferase/glycogen phosphorylase"/>
    <property type="match status" value="1"/>
</dbReference>
<dbReference type="Gene3D" id="3.40.50.2000">
    <property type="entry name" value="Glycogen Phosphorylase B"/>
    <property type="match status" value="1"/>
</dbReference>
<dbReference type="RefSeq" id="WP_113691663.1">
    <property type="nucleotide sequence ID" value="NZ_CP015163.1"/>
</dbReference>
<evidence type="ECO:0000256" key="1">
    <source>
        <dbReference type="ARBA" id="ARBA00022679"/>
    </source>
</evidence>
<sequence length="320" mass="34575">MKVLAWHVHGSWMNAFVRGPHTYVLPTLPEGGPWGLGRAGRPWPDNVVEAGEAELADTDVDIVVLQRPEEIERAERLLGRKPGRDVPAVFVEHNTPLGNVPDTRHPLADQSEIPIVHVTHFNQLCWDSGQAPVMVIPHGVPDPGEQYTGSVERAAVVINEPVRRGRRTGTDLLPAFSRAAPLDVFGMGLDGLGDHLGLGPDRLRPVGDLPMGDLHRELASRRLYLHTARWTSLGLSLLEAMLLGMPVVALATTEAAVTVPKQAGFAATDVGALTTAVRELIADPELARSAGKAAREHALANHGLDAFLHNWETLFGRVVA</sequence>
<accession>A0A344L2W7</accession>
<dbReference type="KEGG" id="aab:A4R43_07495"/>
<dbReference type="AlphaFoldDB" id="A0A344L2W7"/>
<proteinExistence type="predicted"/>
<dbReference type="InterPro" id="IPR001296">
    <property type="entry name" value="Glyco_trans_1"/>
</dbReference>
<name>A0A344L2W7_9PSEU</name>
<dbReference type="Pfam" id="PF00534">
    <property type="entry name" value="Glycos_transf_1"/>
    <property type="match status" value="1"/>
</dbReference>
<feature type="domain" description="Glycosyl transferase family 1" evidence="2">
    <location>
        <begin position="203"/>
        <end position="296"/>
    </location>
</feature>
<keyword evidence="4" id="KW-1185">Reference proteome</keyword>
<dbReference type="PANTHER" id="PTHR12526">
    <property type="entry name" value="GLYCOSYLTRANSFERASE"/>
    <property type="match status" value="1"/>
</dbReference>
<dbReference type="EMBL" id="CP015163">
    <property type="protein sequence ID" value="AXB42391.1"/>
    <property type="molecule type" value="Genomic_DNA"/>
</dbReference>
<evidence type="ECO:0000313" key="3">
    <source>
        <dbReference type="EMBL" id="AXB42391.1"/>
    </source>
</evidence>
<dbReference type="GO" id="GO:0016757">
    <property type="term" value="F:glycosyltransferase activity"/>
    <property type="evidence" value="ECO:0007669"/>
    <property type="project" value="InterPro"/>
</dbReference>
<keyword evidence="1 3" id="KW-0808">Transferase</keyword>
<dbReference type="PANTHER" id="PTHR12526:SF627">
    <property type="entry name" value="D-RHAMNOSYLTRANSFERASE WBPZ"/>
    <property type="match status" value="1"/>
</dbReference>
<dbReference type="Proteomes" id="UP000250434">
    <property type="component" value="Chromosome"/>
</dbReference>
<evidence type="ECO:0000259" key="2">
    <source>
        <dbReference type="Pfam" id="PF00534"/>
    </source>
</evidence>
<reference evidence="3 4" key="1">
    <citation type="submission" date="2016-04" db="EMBL/GenBank/DDBJ databases">
        <title>Complete genome sequence and analysis of deep-sea sediment isolate, Amycolatopsis sp. WP1.</title>
        <authorList>
            <person name="Wang H."/>
            <person name="Chen S."/>
            <person name="Wu Q."/>
        </authorList>
    </citation>
    <scope>NUCLEOTIDE SEQUENCE [LARGE SCALE GENOMIC DNA]</scope>
    <source>
        <strain evidence="3 4">WP1</strain>
    </source>
</reference>
<organism evidence="3 4">
    <name type="scientific">Amycolatopsis albispora</name>
    <dbReference type="NCBI Taxonomy" id="1804986"/>
    <lineage>
        <taxon>Bacteria</taxon>
        <taxon>Bacillati</taxon>
        <taxon>Actinomycetota</taxon>
        <taxon>Actinomycetes</taxon>
        <taxon>Pseudonocardiales</taxon>
        <taxon>Pseudonocardiaceae</taxon>
        <taxon>Amycolatopsis</taxon>
    </lineage>
</organism>
<dbReference type="OrthoDB" id="9794513at2"/>
<gene>
    <name evidence="3" type="ORF">A4R43_07495</name>
</gene>